<evidence type="ECO:0000313" key="1">
    <source>
        <dbReference type="EMBL" id="CAH3017781.1"/>
    </source>
</evidence>
<name>A0ABN8LRV6_9CNID</name>
<accession>A0ABN8LRV6</accession>
<sequence>MAHKANRECTLQDVQDIWRPCTSQVNLKRINIKTVTVSFDSNKICEMPQTCSKSATLEQLGIRETDIFKSEHAPTSVSSDTRPEVSLCQDYVTSTSTCAVEDTRSVHSNSDGSPDKSPRTNILSRMAKTKASWVENQKVPEYLTQRRSPILCKGSPLGSSLLTPFMESNLSTDKATKGFRDGKKFDLLPISKYLAQYRDERKIHKEKRLPLVRISSYHTYCGCMDSLEFWDCAEGQPNSAKQMATFFTTKDVFKPYHARLLPTRGEALFVEPSQDKLNAYITTREIKLPRLHRTGGNETFFTETSGRLKTRNGGLDSKRNVYFPVIVS</sequence>
<proteinExistence type="predicted"/>
<dbReference type="EMBL" id="CALNXI010000071">
    <property type="protein sequence ID" value="CAH3017781.1"/>
    <property type="molecule type" value="Genomic_DNA"/>
</dbReference>
<keyword evidence="2" id="KW-1185">Reference proteome</keyword>
<gene>
    <name evidence="1" type="ORF">PEVE_00039825</name>
</gene>
<organism evidence="1 2">
    <name type="scientific">Porites evermanni</name>
    <dbReference type="NCBI Taxonomy" id="104178"/>
    <lineage>
        <taxon>Eukaryota</taxon>
        <taxon>Metazoa</taxon>
        <taxon>Cnidaria</taxon>
        <taxon>Anthozoa</taxon>
        <taxon>Hexacorallia</taxon>
        <taxon>Scleractinia</taxon>
        <taxon>Fungiina</taxon>
        <taxon>Poritidae</taxon>
        <taxon>Porites</taxon>
    </lineage>
</organism>
<protein>
    <submittedName>
        <fullName evidence="1">Uncharacterized protein</fullName>
    </submittedName>
</protein>
<evidence type="ECO:0000313" key="2">
    <source>
        <dbReference type="Proteomes" id="UP001159427"/>
    </source>
</evidence>
<dbReference type="Proteomes" id="UP001159427">
    <property type="component" value="Unassembled WGS sequence"/>
</dbReference>
<reference evidence="1 2" key="1">
    <citation type="submission" date="2022-05" db="EMBL/GenBank/DDBJ databases">
        <authorList>
            <consortium name="Genoscope - CEA"/>
            <person name="William W."/>
        </authorList>
    </citation>
    <scope>NUCLEOTIDE SEQUENCE [LARGE SCALE GENOMIC DNA]</scope>
</reference>
<comment type="caution">
    <text evidence="1">The sequence shown here is derived from an EMBL/GenBank/DDBJ whole genome shotgun (WGS) entry which is preliminary data.</text>
</comment>